<organism evidence="2 3">
    <name type="scientific">Edaphobacter modestus</name>
    <dbReference type="NCBI Taxonomy" id="388466"/>
    <lineage>
        <taxon>Bacteria</taxon>
        <taxon>Pseudomonadati</taxon>
        <taxon>Acidobacteriota</taxon>
        <taxon>Terriglobia</taxon>
        <taxon>Terriglobales</taxon>
        <taxon>Acidobacteriaceae</taxon>
        <taxon>Edaphobacter</taxon>
    </lineage>
</organism>
<dbReference type="PANTHER" id="PTHR33375">
    <property type="entry name" value="CHROMOSOME-PARTITIONING PROTEIN PARB-RELATED"/>
    <property type="match status" value="1"/>
</dbReference>
<dbReference type="InterPro" id="IPR003115">
    <property type="entry name" value="ParB_N"/>
</dbReference>
<dbReference type="OrthoDB" id="248048at2"/>
<dbReference type="RefSeq" id="WP_130419066.1">
    <property type="nucleotide sequence ID" value="NZ_SHKW01000001.1"/>
</dbReference>
<proteinExistence type="predicted"/>
<dbReference type="InterPro" id="IPR050336">
    <property type="entry name" value="Chromosome_partition/occlusion"/>
</dbReference>
<evidence type="ECO:0000313" key="2">
    <source>
        <dbReference type="EMBL" id="RZU41096.1"/>
    </source>
</evidence>
<dbReference type="EMBL" id="SHKW01000001">
    <property type="protein sequence ID" value="RZU41096.1"/>
    <property type="molecule type" value="Genomic_DNA"/>
</dbReference>
<dbReference type="Gene3D" id="1.10.10.2830">
    <property type="match status" value="1"/>
</dbReference>
<protein>
    <submittedName>
        <fullName evidence="2">ParB family chromosome partitioning protein</fullName>
    </submittedName>
</protein>
<dbReference type="GO" id="GO:0005694">
    <property type="term" value="C:chromosome"/>
    <property type="evidence" value="ECO:0007669"/>
    <property type="project" value="TreeGrafter"/>
</dbReference>
<evidence type="ECO:0000313" key="3">
    <source>
        <dbReference type="Proteomes" id="UP000292958"/>
    </source>
</evidence>
<dbReference type="PANTHER" id="PTHR33375:SF1">
    <property type="entry name" value="CHROMOSOME-PARTITIONING PROTEIN PARB-RELATED"/>
    <property type="match status" value="1"/>
</dbReference>
<keyword evidence="3" id="KW-1185">Reference proteome</keyword>
<reference evidence="2 3" key="1">
    <citation type="submission" date="2019-02" db="EMBL/GenBank/DDBJ databases">
        <title>Genomic Encyclopedia of Archaeal and Bacterial Type Strains, Phase II (KMG-II): from individual species to whole genera.</title>
        <authorList>
            <person name="Goeker M."/>
        </authorList>
    </citation>
    <scope>NUCLEOTIDE SEQUENCE [LARGE SCALE GENOMIC DNA]</scope>
    <source>
        <strain evidence="2 3">DSM 18101</strain>
    </source>
</reference>
<gene>
    <name evidence="2" type="ORF">BDD14_2591</name>
</gene>
<dbReference type="Proteomes" id="UP000292958">
    <property type="component" value="Unassembled WGS sequence"/>
</dbReference>
<dbReference type="InterPro" id="IPR036086">
    <property type="entry name" value="ParB/Sulfiredoxin_sf"/>
</dbReference>
<evidence type="ECO:0000259" key="1">
    <source>
        <dbReference type="SMART" id="SM00470"/>
    </source>
</evidence>
<name>A0A4V2G4I8_9BACT</name>
<dbReference type="SUPFAM" id="SSF109709">
    <property type="entry name" value="KorB DNA-binding domain-like"/>
    <property type="match status" value="1"/>
</dbReference>
<dbReference type="Gene3D" id="3.90.1530.30">
    <property type="match status" value="1"/>
</dbReference>
<accession>A0A4V2G4I8</accession>
<feature type="domain" description="ParB-like N-terminal" evidence="1">
    <location>
        <begin position="7"/>
        <end position="98"/>
    </location>
</feature>
<dbReference type="SUPFAM" id="SSF110849">
    <property type="entry name" value="ParB/Sulfiredoxin"/>
    <property type="match status" value="1"/>
</dbReference>
<dbReference type="GO" id="GO:0007059">
    <property type="term" value="P:chromosome segregation"/>
    <property type="evidence" value="ECO:0007669"/>
    <property type="project" value="TreeGrafter"/>
</dbReference>
<comment type="caution">
    <text evidence="2">The sequence shown here is derived from an EMBL/GenBank/DDBJ whole genome shotgun (WGS) entry which is preliminary data.</text>
</comment>
<dbReference type="Pfam" id="PF02195">
    <property type="entry name" value="ParB_N"/>
    <property type="match status" value="1"/>
</dbReference>
<dbReference type="SMART" id="SM00470">
    <property type="entry name" value="ParB"/>
    <property type="match status" value="1"/>
</dbReference>
<dbReference type="AlphaFoldDB" id="A0A4V2G4I8"/>
<sequence length="287" mass="31979">MSEEVIQMIEIAQILIANPRPRNRVKFLEIVASIEAVGLKRPILVNHQVPAGGGFQYELVCGQGRLEAFMALGKTVIPAIVTTVTREQLYLMSLVENVARRPPSNRALLFEFRSLLDRGYKTEQIAEKLGVEKSHAYGIVQLLKHGETVLLQAVDDGRIPLRIAIVISNGTNEEVQGALIEGYETGDLRGAKLEMARRIVAMRLAKDRISGRTSLTKRTLSAGVLIEEYEQHVQQQRSAVARLSAVTHRLMILSTSMKRLLQDENFVTLLRAESIQDIPSHLAERIG</sequence>